<protein>
    <recommendedName>
        <fullName evidence="5">Ubiquitin-like protease family profile domain-containing protein</fullName>
    </recommendedName>
</protein>
<evidence type="ECO:0000256" key="2">
    <source>
        <dbReference type="ARBA" id="ARBA00022670"/>
    </source>
</evidence>
<dbReference type="GO" id="GO:0008234">
    <property type="term" value="F:cysteine-type peptidase activity"/>
    <property type="evidence" value="ECO:0007669"/>
    <property type="project" value="InterPro"/>
</dbReference>
<dbReference type="PROSITE" id="PS50600">
    <property type="entry name" value="ULP_PROTEASE"/>
    <property type="match status" value="1"/>
</dbReference>
<reference evidence="6 7" key="1">
    <citation type="journal article" date="2017" name="Genome Announc.">
        <title>Genome sequence of the saprophytic ascomycete Epicoccum nigrum ICMP 19927 strain isolated from New Zealand.</title>
        <authorList>
            <person name="Fokin M."/>
            <person name="Fleetwood D."/>
            <person name="Weir B.S."/>
            <person name="Villas-Boas S.G."/>
        </authorList>
    </citation>
    <scope>NUCLEOTIDE SEQUENCE [LARGE SCALE GENOMIC DNA]</scope>
    <source>
        <strain evidence="6 7">ICMP 19927</strain>
    </source>
</reference>
<dbReference type="AlphaFoldDB" id="A0A1Y2M6S4"/>
<organism evidence="6 7">
    <name type="scientific">Epicoccum nigrum</name>
    <name type="common">Soil fungus</name>
    <name type="synonym">Epicoccum purpurascens</name>
    <dbReference type="NCBI Taxonomy" id="105696"/>
    <lineage>
        <taxon>Eukaryota</taxon>
        <taxon>Fungi</taxon>
        <taxon>Dikarya</taxon>
        <taxon>Ascomycota</taxon>
        <taxon>Pezizomycotina</taxon>
        <taxon>Dothideomycetes</taxon>
        <taxon>Pleosporomycetidae</taxon>
        <taxon>Pleosporales</taxon>
        <taxon>Pleosporineae</taxon>
        <taxon>Didymellaceae</taxon>
        <taxon>Epicoccum</taxon>
    </lineage>
</organism>
<dbReference type="Pfam" id="PF02902">
    <property type="entry name" value="Peptidase_C48"/>
    <property type="match status" value="1"/>
</dbReference>
<dbReference type="InterPro" id="IPR003653">
    <property type="entry name" value="Peptidase_C48_C"/>
</dbReference>
<gene>
    <name evidence="6" type="ORF">B5807_03487</name>
</gene>
<accession>A0A1Y2M6S4</accession>
<feature type="domain" description="Ubiquitin-like protease family profile" evidence="5">
    <location>
        <begin position="50"/>
        <end position="231"/>
    </location>
</feature>
<evidence type="ECO:0000313" key="7">
    <source>
        <dbReference type="Proteomes" id="UP000193240"/>
    </source>
</evidence>
<sequence length="291" mass="32870">MKRSHSSSSISSTLSAEETPGEGTPSSQYFTPPASPPPENDENYLTFSDASITNNQFRYITHVTGNEAYMQDYCLDMALKILAHNTECSASQISIASTFESQIFYFAASDRSGYEEYSNLFKNAKWIFIPINDGMSGKANTEIQGAHWSLLALNRVSKTAHYFDSWFINSLDYHQLAEIVFRGIANVLDEDVEQWMAKVEYNSPNQTRHNLCKEDAWTSCGPFVFTMVKYLVSTIQWAQREGVEGQHTLDLADDFPRLWGADWSSLATRLEMQDIIAQMKEELTDSEAPAP</sequence>
<evidence type="ECO:0000313" key="6">
    <source>
        <dbReference type="EMBL" id="OSS51692.1"/>
    </source>
</evidence>
<evidence type="ECO:0000256" key="4">
    <source>
        <dbReference type="SAM" id="MobiDB-lite"/>
    </source>
</evidence>
<dbReference type="EMBL" id="KZ107840">
    <property type="protein sequence ID" value="OSS51692.1"/>
    <property type="molecule type" value="Genomic_DNA"/>
</dbReference>
<keyword evidence="7" id="KW-1185">Reference proteome</keyword>
<dbReference type="GO" id="GO:0006508">
    <property type="term" value="P:proteolysis"/>
    <property type="evidence" value="ECO:0007669"/>
    <property type="project" value="UniProtKB-KW"/>
</dbReference>
<comment type="similarity">
    <text evidence="1">Belongs to the peptidase C48 family.</text>
</comment>
<feature type="compositionally biased region" description="Low complexity" evidence="4">
    <location>
        <begin position="1"/>
        <end position="15"/>
    </location>
</feature>
<evidence type="ECO:0000256" key="3">
    <source>
        <dbReference type="ARBA" id="ARBA00022801"/>
    </source>
</evidence>
<evidence type="ECO:0000256" key="1">
    <source>
        <dbReference type="ARBA" id="ARBA00005234"/>
    </source>
</evidence>
<name>A0A1Y2M6S4_EPING</name>
<feature type="region of interest" description="Disordered" evidence="4">
    <location>
        <begin position="1"/>
        <end position="42"/>
    </location>
</feature>
<dbReference type="InParanoid" id="A0A1Y2M6S4"/>
<dbReference type="SUPFAM" id="SSF54001">
    <property type="entry name" value="Cysteine proteinases"/>
    <property type="match status" value="1"/>
</dbReference>
<evidence type="ECO:0000259" key="5">
    <source>
        <dbReference type="PROSITE" id="PS50600"/>
    </source>
</evidence>
<dbReference type="GO" id="GO:0019783">
    <property type="term" value="F:ubiquitin-like protein peptidase activity"/>
    <property type="evidence" value="ECO:0007669"/>
    <property type="project" value="UniProtKB-ARBA"/>
</dbReference>
<keyword evidence="3" id="KW-0378">Hydrolase</keyword>
<dbReference type="Proteomes" id="UP000193240">
    <property type="component" value="Unassembled WGS sequence"/>
</dbReference>
<proteinExistence type="inferred from homology"/>
<dbReference type="Gene3D" id="3.40.395.10">
    <property type="entry name" value="Adenoviral Proteinase, Chain A"/>
    <property type="match status" value="1"/>
</dbReference>
<keyword evidence="2" id="KW-0645">Protease</keyword>
<dbReference type="InterPro" id="IPR038765">
    <property type="entry name" value="Papain-like_cys_pep_sf"/>
</dbReference>